<keyword evidence="2" id="KW-1133">Transmembrane helix</keyword>
<dbReference type="EC" id="2.4.2.-" evidence="1"/>
<organism evidence="4 5">
    <name type="scientific">Stylophora pistillata</name>
    <name type="common">Smooth cauliflower coral</name>
    <dbReference type="NCBI Taxonomy" id="50429"/>
    <lineage>
        <taxon>Eukaryota</taxon>
        <taxon>Metazoa</taxon>
        <taxon>Cnidaria</taxon>
        <taxon>Anthozoa</taxon>
        <taxon>Hexacorallia</taxon>
        <taxon>Scleractinia</taxon>
        <taxon>Astrocoeniina</taxon>
        <taxon>Pocilloporidae</taxon>
        <taxon>Stylophora</taxon>
    </lineage>
</organism>
<name>A0A2B4R897_STYPI</name>
<evidence type="ECO:0000256" key="2">
    <source>
        <dbReference type="SAM" id="Phobius"/>
    </source>
</evidence>
<reference evidence="5" key="1">
    <citation type="journal article" date="2017" name="bioRxiv">
        <title>Comparative analysis of the genomes of Stylophora pistillata and Acropora digitifera provides evidence for extensive differences between species of corals.</title>
        <authorList>
            <person name="Voolstra C.R."/>
            <person name="Li Y."/>
            <person name="Liew Y.J."/>
            <person name="Baumgarten S."/>
            <person name="Zoccola D."/>
            <person name="Flot J.-F."/>
            <person name="Tambutte S."/>
            <person name="Allemand D."/>
            <person name="Aranda M."/>
        </authorList>
    </citation>
    <scope>NUCLEOTIDE SEQUENCE [LARGE SCALE GENOMIC DNA]</scope>
</reference>
<gene>
    <name evidence="4" type="primary">Tiparp</name>
    <name evidence="4" type="ORF">AWC38_SpisGene23412</name>
</gene>
<dbReference type="InterPro" id="IPR051712">
    <property type="entry name" value="ARTD-AVP"/>
</dbReference>
<dbReference type="PANTHER" id="PTHR45740">
    <property type="entry name" value="POLY [ADP-RIBOSE] POLYMERASE"/>
    <property type="match status" value="1"/>
</dbReference>
<sequence>MDRLKRHSSAADEAIMMIKIVIFVSLSIFAIQLGFHFSLLLIWKFMHTSIVPCLMSTKIRAILLRSACILVALMPITQKIIARAIAGSARILVALRAIVTDTIGRVIVWSKRTLVALSSTAAVIISRAIELTLVALRPIVAQFIVRVKVWSKRILVALRTIIEETIVRVIGWSSRKLVAFSKTNDASNQHQRRNFKWERGVQNGKKKGTQERYKAAQNVLVQNGKTKGTQNRHKAGNARKQATMPKYSYQGAMEGSAVRFPDAKQKDSQQGTVQRYVCEQDISPTRFLVEATHGHVLEQDTFSIRFHDGGHSGKPHAADCLEQCLEGKSCSNVHYAMPYQWQYTLHHTSGEWKSFSEKDNLALEKLFCDPKIEGLTKIYPNQIIKSVHPEFRVTQPNNVNQLTTAYATLYKSQKPDNGVVQPRVPKHWSPMPTSRLHPEFRLAHPDSENQLTTTSLTLHMSREPDNGAFQSRVPKHWSPMLPSEKYTRVTLELYSKEFTEVEELFLASMHDAVIEKIDLLQNPFIWEKYQRKKDNMMGLAHGKTCNVNEKKLFHGTSPDAVEAICKQNFDWRVNGKNATVYGQGSYFKVDASYSHNYAKEDGTMSRFMFLAKVLAGSYTKGEPSFRRPPPKQPWNPTSDLYDSCVDNEAKPNIFVVFETDQCYPVLLCPVIT</sequence>
<keyword evidence="1" id="KW-0520">NAD</keyword>
<accession>A0A2B4R897</accession>
<dbReference type="GO" id="GO:0003950">
    <property type="term" value="F:NAD+ poly-ADP-ribosyltransferase activity"/>
    <property type="evidence" value="ECO:0007669"/>
    <property type="project" value="UniProtKB-UniRule"/>
</dbReference>
<evidence type="ECO:0000259" key="3">
    <source>
        <dbReference type="PROSITE" id="PS51059"/>
    </source>
</evidence>
<dbReference type="Proteomes" id="UP000225706">
    <property type="component" value="Unassembled WGS sequence"/>
</dbReference>
<dbReference type="Pfam" id="PF00644">
    <property type="entry name" value="PARP"/>
    <property type="match status" value="1"/>
</dbReference>
<dbReference type="InterPro" id="IPR012317">
    <property type="entry name" value="Poly(ADP-ribose)pol_cat_dom"/>
</dbReference>
<evidence type="ECO:0000313" key="5">
    <source>
        <dbReference type="Proteomes" id="UP000225706"/>
    </source>
</evidence>
<dbReference type="GO" id="GO:0005634">
    <property type="term" value="C:nucleus"/>
    <property type="evidence" value="ECO:0007669"/>
    <property type="project" value="TreeGrafter"/>
</dbReference>
<dbReference type="Gene3D" id="3.90.228.10">
    <property type="match status" value="1"/>
</dbReference>
<evidence type="ECO:0000313" key="4">
    <source>
        <dbReference type="EMBL" id="PFX12598.1"/>
    </source>
</evidence>
<protein>
    <recommendedName>
        <fullName evidence="1">Poly [ADP-ribose] polymerase</fullName>
        <shortName evidence="1">PARP</shortName>
        <ecNumber evidence="1">2.4.2.-</ecNumber>
    </recommendedName>
</protein>
<proteinExistence type="predicted"/>
<dbReference type="CDD" id="cd01439">
    <property type="entry name" value="TCCD_inducible_PARP_like"/>
    <property type="match status" value="1"/>
</dbReference>
<keyword evidence="1" id="KW-0328">Glycosyltransferase</keyword>
<dbReference type="PANTHER" id="PTHR45740:SF2">
    <property type="entry name" value="POLY [ADP-RIBOSE] POLYMERASE"/>
    <property type="match status" value="1"/>
</dbReference>
<keyword evidence="2" id="KW-0812">Transmembrane</keyword>
<feature type="domain" description="PARP catalytic" evidence="3">
    <location>
        <begin position="473"/>
        <end position="672"/>
    </location>
</feature>
<dbReference type="GO" id="GO:1990404">
    <property type="term" value="F:NAD+-protein mono-ADP-ribosyltransferase activity"/>
    <property type="evidence" value="ECO:0007669"/>
    <property type="project" value="TreeGrafter"/>
</dbReference>
<keyword evidence="5" id="KW-1185">Reference proteome</keyword>
<feature type="transmembrane region" description="Helical" evidence="2">
    <location>
        <begin position="20"/>
        <end position="43"/>
    </location>
</feature>
<keyword evidence="1" id="KW-0808">Transferase</keyword>
<dbReference type="PROSITE" id="PS51059">
    <property type="entry name" value="PARP_CATALYTIC"/>
    <property type="match status" value="1"/>
</dbReference>
<dbReference type="AlphaFoldDB" id="A0A2B4R897"/>
<evidence type="ECO:0000256" key="1">
    <source>
        <dbReference type="RuleBase" id="RU362114"/>
    </source>
</evidence>
<comment type="caution">
    <text evidence="4">The sequence shown here is derived from an EMBL/GenBank/DDBJ whole genome shotgun (WGS) entry which is preliminary data.</text>
</comment>
<dbReference type="EMBL" id="LSMT01001269">
    <property type="protein sequence ID" value="PFX12598.1"/>
    <property type="molecule type" value="Genomic_DNA"/>
</dbReference>
<dbReference type="SUPFAM" id="SSF56399">
    <property type="entry name" value="ADP-ribosylation"/>
    <property type="match status" value="1"/>
</dbReference>
<keyword evidence="2" id="KW-0472">Membrane</keyword>